<sequence length="239" mass="27421">MINVLIVEDDPMVAEINKRYLEAIPGFKCIGIAPHAEEALGMLQNTGADLLLLDIFMPGELGLELLTQIRREKNDIDVIIISAANDIQTIQSALHLGVVDFLIKPFEFERFQSSLRKYKKTKQLLSEQKERLKQSEIDQLFKREENQTAAADIPKGLTRTTLEMIAKEIMEKKEQSFSTEELALDVGISRVSMGKYLNFLWEIQFLDKRVDYGTKGRPANKYCLRKEKLEVIKQYIDVP</sequence>
<dbReference type="GO" id="GO:0005737">
    <property type="term" value="C:cytoplasm"/>
    <property type="evidence" value="ECO:0007669"/>
    <property type="project" value="UniProtKB-SubCell"/>
</dbReference>
<keyword evidence="3 9" id="KW-0597">Phosphoprotein</keyword>
<dbReference type="PROSITE" id="PS50110">
    <property type="entry name" value="RESPONSE_REGULATORY"/>
    <property type="match status" value="1"/>
</dbReference>
<dbReference type="RefSeq" id="WP_126047931.1">
    <property type="nucleotide sequence ID" value="NZ_QYTV02000001.1"/>
</dbReference>
<evidence type="ECO:0000313" key="12">
    <source>
        <dbReference type="Proteomes" id="UP000287156"/>
    </source>
</evidence>
<keyword evidence="5" id="KW-0805">Transcription regulation</keyword>
<reference evidence="11" key="1">
    <citation type="submission" date="2018-12" db="EMBL/GenBank/DDBJ databases">
        <authorList>
            <person name="Sun L."/>
            <person name="Chen Z."/>
        </authorList>
    </citation>
    <scope>NUCLEOTIDE SEQUENCE [LARGE SCALE GENOMIC DNA]</scope>
    <source>
        <strain evidence="11">3-2-2</strain>
    </source>
</reference>
<organism evidence="11 12">
    <name type="scientific">Siminovitchia acidinfaciens</name>
    <dbReference type="NCBI Taxonomy" id="2321395"/>
    <lineage>
        <taxon>Bacteria</taxon>
        <taxon>Bacillati</taxon>
        <taxon>Bacillota</taxon>
        <taxon>Bacilli</taxon>
        <taxon>Bacillales</taxon>
        <taxon>Bacillaceae</taxon>
        <taxon>Siminovitchia</taxon>
    </lineage>
</organism>
<dbReference type="Gene3D" id="3.40.50.2300">
    <property type="match status" value="1"/>
</dbReference>
<evidence type="ECO:0000256" key="3">
    <source>
        <dbReference type="ARBA" id="ARBA00022553"/>
    </source>
</evidence>
<dbReference type="GO" id="GO:0000156">
    <property type="term" value="F:phosphorelay response regulator activity"/>
    <property type="evidence" value="ECO:0007669"/>
    <property type="project" value="TreeGrafter"/>
</dbReference>
<protein>
    <submittedName>
        <fullName evidence="11">Response regulator</fullName>
    </submittedName>
</protein>
<comment type="subcellular location">
    <subcellularLocation>
        <location evidence="1">Cytoplasm</location>
    </subcellularLocation>
</comment>
<evidence type="ECO:0000256" key="5">
    <source>
        <dbReference type="ARBA" id="ARBA00023015"/>
    </source>
</evidence>
<dbReference type="SUPFAM" id="SSF52172">
    <property type="entry name" value="CheY-like"/>
    <property type="match status" value="1"/>
</dbReference>
<keyword evidence="8" id="KW-0804">Transcription</keyword>
<dbReference type="InterPro" id="IPR001789">
    <property type="entry name" value="Sig_transdc_resp-reg_receiver"/>
</dbReference>
<dbReference type="PIRSF" id="PIRSF006171">
    <property type="entry name" value="RR_citrat_malat"/>
    <property type="match status" value="1"/>
</dbReference>
<evidence type="ECO:0000256" key="8">
    <source>
        <dbReference type="ARBA" id="ARBA00023163"/>
    </source>
</evidence>
<accession>A0A429Y8B4</accession>
<dbReference type="EMBL" id="QYTV02000001">
    <property type="protein sequence ID" value="RST77686.1"/>
    <property type="molecule type" value="Genomic_DNA"/>
</dbReference>
<dbReference type="GO" id="GO:0003677">
    <property type="term" value="F:DNA binding"/>
    <property type="evidence" value="ECO:0007669"/>
    <property type="project" value="UniProtKB-KW"/>
</dbReference>
<dbReference type="Pfam" id="PF00072">
    <property type="entry name" value="Response_reg"/>
    <property type="match status" value="1"/>
</dbReference>
<dbReference type="InterPro" id="IPR024187">
    <property type="entry name" value="Sig_transdc_resp-reg_cit/mal"/>
</dbReference>
<proteinExistence type="predicted"/>
<dbReference type="OrthoDB" id="9759232at2"/>
<evidence type="ECO:0000256" key="7">
    <source>
        <dbReference type="ARBA" id="ARBA00023159"/>
    </source>
</evidence>
<evidence type="ECO:0000256" key="1">
    <source>
        <dbReference type="ARBA" id="ARBA00004496"/>
    </source>
</evidence>
<comment type="caution">
    <text evidence="11">The sequence shown here is derived from an EMBL/GenBank/DDBJ whole genome shotgun (WGS) entry which is preliminary data.</text>
</comment>
<dbReference type="PANTHER" id="PTHR45526">
    <property type="entry name" value="TRANSCRIPTIONAL REGULATORY PROTEIN DPIA"/>
    <property type="match status" value="1"/>
</dbReference>
<keyword evidence="7" id="KW-0010">Activator</keyword>
<evidence type="ECO:0000256" key="9">
    <source>
        <dbReference type="PROSITE-ProRule" id="PRU00169"/>
    </source>
</evidence>
<dbReference type="AlphaFoldDB" id="A0A429Y8B4"/>
<name>A0A429Y8B4_9BACI</name>
<evidence type="ECO:0000256" key="4">
    <source>
        <dbReference type="ARBA" id="ARBA00023012"/>
    </source>
</evidence>
<dbReference type="GO" id="GO:0003700">
    <property type="term" value="F:DNA-binding transcription factor activity"/>
    <property type="evidence" value="ECO:0007669"/>
    <property type="project" value="InterPro"/>
</dbReference>
<dbReference type="Proteomes" id="UP000287156">
    <property type="component" value="Unassembled WGS sequence"/>
</dbReference>
<evidence type="ECO:0000313" key="11">
    <source>
        <dbReference type="EMBL" id="RST77686.1"/>
    </source>
</evidence>
<dbReference type="InterPro" id="IPR011006">
    <property type="entry name" value="CheY-like_superfamily"/>
</dbReference>
<keyword evidence="12" id="KW-1185">Reference proteome</keyword>
<evidence type="ECO:0000256" key="6">
    <source>
        <dbReference type="ARBA" id="ARBA00023125"/>
    </source>
</evidence>
<keyword evidence="4" id="KW-0902">Two-component regulatory system</keyword>
<dbReference type="PANTHER" id="PTHR45526:SF1">
    <property type="entry name" value="TRANSCRIPTIONAL REGULATORY PROTEIN DCUR-RELATED"/>
    <property type="match status" value="1"/>
</dbReference>
<keyword evidence="2" id="KW-0963">Cytoplasm</keyword>
<dbReference type="CDD" id="cd19925">
    <property type="entry name" value="REC_citrate_TCS"/>
    <property type="match status" value="1"/>
</dbReference>
<dbReference type="SMART" id="SM00448">
    <property type="entry name" value="REC"/>
    <property type="match status" value="1"/>
</dbReference>
<dbReference type="InterPro" id="IPR051271">
    <property type="entry name" value="2C-system_Tx_regulators"/>
</dbReference>
<keyword evidence="6" id="KW-0238">DNA-binding</keyword>
<feature type="domain" description="Response regulatory" evidence="10">
    <location>
        <begin position="3"/>
        <end position="119"/>
    </location>
</feature>
<feature type="modified residue" description="4-aspartylphosphate" evidence="9">
    <location>
        <position position="54"/>
    </location>
</feature>
<evidence type="ECO:0000256" key="2">
    <source>
        <dbReference type="ARBA" id="ARBA00022490"/>
    </source>
</evidence>
<evidence type="ECO:0000259" key="10">
    <source>
        <dbReference type="PROSITE" id="PS50110"/>
    </source>
</evidence>
<gene>
    <name evidence="11" type="ORF">D4T97_004245</name>
</gene>